<evidence type="ECO:0000256" key="1">
    <source>
        <dbReference type="SAM" id="MobiDB-lite"/>
    </source>
</evidence>
<evidence type="ECO:0000313" key="2">
    <source>
        <dbReference type="EMBL" id="MDQ0503683.1"/>
    </source>
</evidence>
<keyword evidence="3" id="KW-1185">Reference proteome</keyword>
<reference evidence="2 3" key="1">
    <citation type="submission" date="2023-07" db="EMBL/GenBank/DDBJ databases">
        <title>Genomic Encyclopedia of Type Strains, Phase IV (KMG-IV): sequencing the most valuable type-strain genomes for metagenomic binning, comparative biology and taxonomic classification.</title>
        <authorList>
            <person name="Goeker M."/>
        </authorList>
    </citation>
    <scope>NUCLEOTIDE SEQUENCE [LARGE SCALE GENOMIC DNA]</scope>
    <source>
        <strain evidence="2 3">DSM 3770</strain>
    </source>
</reference>
<feature type="region of interest" description="Disordered" evidence="1">
    <location>
        <begin position="1"/>
        <end position="22"/>
    </location>
</feature>
<organism evidence="2 3">
    <name type="scientific">Xanthobacter agilis</name>
    <dbReference type="NCBI Taxonomy" id="47492"/>
    <lineage>
        <taxon>Bacteria</taxon>
        <taxon>Pseudomonadati</taxon>
        <taxon>Pseudomonadota</taxon>
        <taxon>Alphaproteobacteria</taxon>
        <taxon>Hyphomicrobiales</taxon>
        <taxon>Xanthobacteraceae</taxon>
        <taxon>Xanthobacter</taxon>
    </lineage>
</organism>
<evidence type="ECO:0008006" key="4">
    <source>
        <dbReference type="Google" id="ProtNLM"/>
    </source>
</evidence>
<proteinExistence type="predicted"/>
<dbReference type="Proteomes" id="UP001241747">
    <property type="component" value="Unassembled WGS sequence"/>
</dbReference>
<sequence length="299" mass="31778">MREADGKAQRRPRHRTHEPPMCRRATHAHPRECTVFRWIRLTLAGFGLLLLAAGLALPVLAPPVAAAACPACYGLKRAGTSLMVDRAMTATDRARLARDLSTAGDKVRVFYGPFEPAALVIACASQACNQRLGGRGALARTWATPFGDIIDLAPKGLNATILAHEFSHVALHQHAGLPAMLGETIPAWFDEGLAVIVSDDPRYLKPGAQGHERCVVSPAWPLPSSAGDWGARAGRDRMIYAQAACAVLAWMEANGGRAGALAAIDAAAGTPADAMRPAKSARLPRPGETFLWPVRGNPL</sequence>
<gene>
    <name evidence="2" type="ORF">QOZ94_000453</name>
</gene>
<name>A0ABU0L970_XANAG</name>
<comment type="caution">
    <text evidence="2">The sequence shown here is derived from an EMBL/GenBank/DDBJ whole genome shotgun (WGS) entry which is preliminary data.</text>
</comment>
<protein>
    <recommendedName>
        <fullName evidence="4">DUF4157 domain-containing protein</fullName>
    </recommendedName>
</protein>
<accession>A0ABU0L970</accession>
<dbReference type="RefSeq" id="WP_237346698.1">
    <property type="nucleotide sequence ID" value="NZ_JABWGX010000022.1"/>
</dbReference>
<dbReference type="EMBL" id="JAUSVY010000001">
    <property type="protein sequence ID" value="MDQ0503683.1"/>
    <property type="molecule type" value="Genomic_DNA"/>
</dbReference>
<evidence type="ECO:0000313" key="3">
    <source>
        <dbReference type="Proteomes" id="UP001241747"/>
    </source>
</evidence>